<sequence>MNIAFFAYYFPKLSETFIINQVTGLLDRGHEVTIFANESPDEEIEHEVVEEYDLLDRTVYTGSPEDYVDGAKMFGASAAAVARNHPRDLTEVLEAIKLRKDGVARLANYIAFEEYDETFDVCHAHFGTVGRQWEFVADDPDQGAFVTTCYGTDVTGFVHPDRYDWYDGFWEKCDLAIGITQYIRSKMIMLGCPERRSVKHPIGIKPASFENRTRTFDGDDTLRILSVARHAEMKGLKYAIDAVADCIEAGMDIQYRIAGDGERREELESRIDRHGVSEEVSLLGWVTQNEVTELLHDSHLFLLPSVTARSGDTEGQALVLQEAQATGLPVVATYHDGIPEGVEERRTGLLVPERDVESISEAIGQFAHDPSMIEEYSRNTPEVAERFDNESLIQRQEQLYLDAIDEQ</sequence>
<keyword evidence="2 4" id="KW-0808">Transferase</keyword>
<comment type="caution">
    <text evidence="4">The sequence shown here is derived from an EMBL/GenBank/DDBJ whole genome shotgun (WGS) entry which is preliminary data.</text>
</comment>
<dbReference type="PANTHER" id="PTHR12526">
    <property type="entry name" value="GLYCOSYLTRANSFERASE"/>
    <property type="match status" value="1"/>
</dbReference>
<dbReference type="InterPro" id="IPR001296">
    <property type="entry name" value="Glyco_trans_1"/>
</dbReference>
<name>A0ABD5W7N8_9EURY</name>
<evidence type="ECO:0000259" key="3">
    <source>
        <dbReference type="Pfam" id="PF00534"/>
    </source>
</evidence>
<dbReference type="SUPFAM" id="SSF53756">
    <property type="entry name" value="UDP-Glycosyltransferase/glycogen phosphorylase"/>
    <property type="match status" value="1"/>
</dbReference>
<reference evidence="4 5" key="1">
    <citation type="journal article" date="2019" name="Int. J. Syst. Evol. Microbiol.">
        <title>The Global Catalogue of Microorganisms (GCM) 10K type strain sequencing project: providing services to taxonomists for standard genome sequencing and annotation.</title>
        <authorList>
            <consortium name="The Broad Institute Genomics Platform"/>
            <consortium name="The Broad Institute Genome Sequencing Center for Infectious Disease"/>
            <person name="Wu L."/>
            <person name="Ma J."/>
        </authorList>
    </citation>
    <scope>NUCLEOTIDE SEQUENCE [LARGE SCALE GENOMIC DNA]</scope>
    <source>
        <strain evidence="4 5">DT31</strain>
    </source>
</reference>
<accession>A0ABD5W7N8</accession>
<evidence type="ECO:0000313" key="4">
    <source>
        <dbReference type="EMBL" id="MFC7069359.1"/>
    </source>
</evidence>
<keyword evidence="1 4" id="KW-0328">Glycosyltransferase</keyword>
<evidence type="ECO:0000313" key="5">
    <source>
        <dbReference type="Proteomes" id="UP001596461"/>
    </source>
</evidence>
<dbReference type="Proteomes" id="UP001596461">
    <property type="component" value="Unassembled WGS sequence"/>
</dbReference>
<dbReference type="AlphaFoldDB" id="A0ABD5W7N8"/>
<dbReference type="RefSeq" id="WP_284031997.1">
    <property type="nucleotide sequence ID" value="NZ_CP126154.1"/>
</dbReference>
<evidence type="ECO:0000256" key="2">
    <source>
        <dbReference type="ARBA" id="ARBA00022679"/>
    </source>
</evidence>
<dbReference type="EC" id="2.4.-.-" evidence="4"/>
<dbReference type="GO" id="GO:0016757">
    <property type="term" value="F:glycosyltransferase activity"/>
    <property type="evidence" value="ECO:0007669"/>
    <property type="project" value="UniProtKB-KW"/>
</dbReference>
<dbReference type="Gene3D" id="3.40.50.2000">
    <property type="entry name" value="Glycogen Phosphorylase B"/>
    <property type="match status" value="2"/>
</dbReference>
<protein>
    <submittedName>
        <fullName evidence="4">Glycosyltransferase</fullName>
        <ecNumber evidence="4">2.4.-.-</ecNumber>
    </submittedName>
</protein>
<evidence type="ECO:0000256" key="1">
    <source>
        <dbReference type="ARBA" id="ARBA00022676"/>
    </source>
</evidence>
<feature type="domain" description="Glycosyl transferase family 1" evidence="3">
    <location>
        <begin position="219"/>
        <end position="381"/>
    </location>
</feature>
<organism evidence="4 5">
    <name type="scientific">Halobaculum lipolyticum</name>
    <dbReference type="NCBI Taxonomy" id="3032001"/>
    <lineage>
        <taxon>Archaea</taxon>
        <taxon>Methanobacteriati</taxon>
        <taxon>Methanobacteriota</taxon>
        <taxon>Stenosarchaea group</taxon>
        <taxon>Halobacteria</taxon>
        <taxon>Halobacteriales</taxon>
        <taxon>Haloferacaceae</taxon>
        <taxon>Halobaculum</taxon>
    </lineage>
</organism>
<dbReference type="GeneID" id="81123818"/>
<dbReference type="Pfam" id="PF00534">
    <property type="entry name" value="Glycos_transf_1"/>
    <property type="match status" value="1"/>
</dbReference>
<proteinExistence type="predicted"/>
<keyword evidence="5" id="KW-1185">Reference proteome</keyword>
<dbReference type="PANTHER" id="PTHR12526:SF640">
    <property type="entry name" value="COLANIC ACID BIOSYNTHESIS GLYCOSYLTRANSFERASE WCAL-RELATED"/>
    <property type="match status" value="1"/>
</dbReference>
<gene>
    <name evidence="4" type="ORF">ACFQL9_06870</name>
</gene>
<dbReference type="EMBL" id="JBHTAH010000004">
    <property type="protein sequence ID" value="MFC7069359.1"/>
    <property type="molecule type" value="Genomic_DNA"/>
</dbReference>